<dbReference type="InterPro" id="IPR029058">
    <property type="entry name" value="AB_hydrolase_fold"/>
</dbReference>
<dbReference type="PROSITE" id="PS51257">
    <property type="entry name" value="PROKAR_LIPOPROTEIN"/>
    <property type="match status" value="1"/>
</dbReference>
<dbReference type="PANTHER" id="PTHR37017">
    <property type="entry name" value="AB HYDROLASE-1 DOMAIN-CONTAINING PROTEIN-RELATED"/>
    <property type="match status" value="1"/>
</dbReference>
<dbReference type="Gene3D" id="3.40.50.1820">
    <property type="entry name" value="alpha/beta hydrolase"/>
    <property type="match status" value="1"/>
</dbReference>
<reference evidence="3 4" key="1">
    <citation type="submission" date="2018-05" db="EMBL/GenBank/DDBJ databases">
        <title>Freshwater and sediment microbial communities from various areas in North America, analyzing microbe dynamics in response to fracking.</title>
        <authorList>
            <person name="Lamendella R."/>
        </authorList>
    </citation>
    <scope>NUCLEOTIDE SEQUENCE [LARGE SCALE GENOMIC DNA]</scope>
    <source>
        <strain evidence="3 4">67</strain>
    </source>
</reference>
<sequence length="255" mass="26760">MKNLSLSLLMAASMSCSALASTADVKAVKPTVVLVHGAFSDGSTWNKVIPLLEAKGLNVVAVQNPLTSFAEDTDTTRRALARVKGPVVLVGHSYGGAVITEAGAKNENVKALVYVAAFAPSAGESVGDLTKDYPTPSGFSHIDADDAGYLKLTSEGVSRHLAQDVTAEQARLIYATQGPTNGAVFGEKVNDAAWENKPSWYIVSEQDHMLDTDLQKAMAKKIHATVTTLNASHAPHISQPDAVASVILHAVSAVK</sequence>
<dbReference type="RefSeq" id="WP_110276305.1">
    <property type="nucleotide sequence ID" value="NZ_QJJG01000019.1"/>
</dbReference>
<protein>
    <submittedName>
        <fullName evidence="3">Pimeloyl-ACP methyl ester carboxylesterase</fullName>
    </submittedName>
</protein>
<keyword evidence="1" id="KW-0732">Signal</keyword>
<evidence type="ECO:0000313" key="4">
    <source>
        <dbReference type="Proteomes" id="UP000247485"/>
    </source>
</evidence>
<proteinExistence type="predicted"/>
<name>A0A318FDY9_KLEOX</name>
<evidence type="ECO:0000256" key="1">
    <source>
        <dbReference type="SAM" id="SignalP"/>
    </source>
</evidence>
<dbReference type="SUPFAM" id="SSF53474">
    <property type="entry name" value="alpha/beta-Hydrolases"/>
    <property type="match status" value="1"/>
</dbReference>
<dbReference type="Proteomes" id="UP000247485">
    <property type="component" value="Unassembled WGS sequence"/>
</dbReference>
<organism evidence="3 4">
    <name type="scientific">Klebsiella oxytoca</name>
    <dbReference type="NCBI Taxonomy" id="571"/>
    <lineage>
        <taxon>Bacteria</taxon>
        <taxon>Pseudomonadati</taxon>
        <taxon>Pseudomonadota</taxon>
        <taxon>Gammaproteobacteria</taxon>
        <taxon>Enterobacterales</taxon>
        <taxon>Enterobacteriaceae</taxon>
        <taxon>Klebsiella/Raoultella group</taxon>
        <taxon>Klebsiella</taxon>
    </lineage>
</organism>
<feature type="domain" description="AB hydrolase-1" evidence="2">
    <location>
        <begin position="32"/>
        <end position="245"/>
    </location>
</feature>
<comment type="caution">
    <text evidence="3">The sequence shown here is derived from an EMBL/GenBank/DDBJ whole genome shotgun (WGS) entry which is preliminary data.</text>
</comment>
<feature type="chain" id="PRO_5016360114" evidence="1">
    <location>
        <begin position="21"/>
        <end position="255"/>
    </location>
</feature>
<evidence type="ECO:0000259" key="2">
    <source>
        <dbReference type="Pfam" id="PF12697"/>
    </source>
</evidence>
<dbReference type="InterPro" id="IPR052897">
    <property type="entry name" value="Sec-Metab_Biosynth_Hydrolase"/>
</dbReference>
<dbReference type="PANTHER" id="PTHR37017:SF11">
    <property type="entry name" value="ESTERASE_LIPASE_THIOESTERASE DOMAIN-CONTAINING PROTEIN"/>
    <property type="match status" value="1"/>
</dbReference>
<dbReference type="Pfam" id="PF12697">
    <property type="entry name" value="Abhydrolase_6"/>
    <property type="match status" value="1"/>
</dbReference>
<dbReference type="AlphaFoldDB" id="A0A318FDY9"/>
<dbReference type="InterPro" id="IPR000073">
    <property type="entry name" value="AB_hydrolase_1"/>
</dbReference>
<gene>
    <name evidence="3" type="ORF">DET57_11914</name>
</gene>
<evidence type="ECO:0000313" key="3">
    <source>
        <dbReference type="EMBL" id="PXW39530.1"/>
    </source>
</evidence>
<dbReference type="EMBL" id="QJJG01000019">
    <property type="protein sequence ID" value="PXW39530.1"/>
    <property type="molecule type" value="Genomic_DNA"/>
</dbReference>
<accession>A0A318FDY9</accession>
<feature type="signal peptide" evidence="1">
    <location>
        <begin position="1"/>
        <end position="20"/>
    </location>
</feature>